<dbReference type="EC" id="3.6.5.n1" evidence="11 12"/>
<dbReference type="GO" id="GO:0003924">
    <property type="term" value="F:GTPase activity"/>
    <property type="evidence" value="ECO:0007669"/>
    <property type="project" value="UniProtKB-UniRule"/>
</dbReference>
<proteinExistence type="inferred from homology"/>
<dbReference type="OrthoDB" id="9802948at2"/>
<keyword evidence="6 12" id="KW-0342">GTP-binding</keyword>
<gene>
    <name evidence="12" type="primary">lepA</name>
    <name evidence="14" type="ORF">Deia_01013</name>
</gene>
<name>A0A5B8XJU1_9RICK</name>
<comment type="similarity">
    <text evidence="1 12">Belongs to the TRAFAC class translation factor GTPase superfamily. Classic translation factor GTPase family. LepA subfamily.</text>
</comment>
<dbReference type="InterPro" id="IPR013842">
    <property type="entry name" value="LepA_CTD"/>
</dbReference>
<dbReference type="SUPFAM" id="SSF54980">
    <property type="entry name" value="EF-G C-terminal domain-like"/>
    <property type="match status" value="2"/>
</dbReference>
<dbReference type="AlphaFoldDB" id="A0A5B8XJU1"/>
<dbReference type="Gene3D" id="3.40.50.300">
    <property type="entry name" value="P-loop containing nucleotide triphosphate hydrolases"/>
    <property type="match status" value="1"/>
</dbReference>
<dbReference type="Proteomes" id="UP000321934">
    <property type="component" value="Chromosome"/>
</dbReference>
<comment type="similarity">
    <text evidence="10">Belongs to the GTP-binding elongation factor family. LepA subfamily.</text>
</comment>
<dbReference type="InterPro" id="IPR005225">
    <property type="entry name" value="Small_GTP-bd"/>
</dbReference>
<dbReference type="GO" id="GO:0097216">
    <property type="term" value="F:guanosine tetraphosphate binding"/>
    <property type="evidence" value="ECO:0007669"/>
    <property type="project" value="UniProtKB-ARBA"/>
</dbReference>
<dbReference type="Gene3D" id="3.30.70.870">
    <property type="entry name" value="Elongation Factor G (Translational Gtpase), domain 3"/>
    <property type="match status" value="1"/>
</dbReference>
<keyword evidence="3 12" id="KW-0547">Nucleotide-binding</keyword>
<keyword evidence="7 12" id="KW-0472">Membrane</keyword>
<dbReference type="PROSITE" id="PS00301">
    <property type="entry name" value="G_TR_1"/>
    <property type="match status" value="1"/>
</dbReference>
<evidence type="ECO:0000313" key="14">
    <source>
        <dbReference type="EMBL" id="QED23797.1"/>
    </source>
</evidence>
<evidence type="ECO:0000256" key="10">
    <source>
        <dbReference type="ARBA" id="ARBA00061052"/>
    </source>
</evidence>
<dbReference type="GO" id="GO:0003746">
    <property type="term" value="F:translation elongation factor activity"/>
    <property type="evidence" value="ECO:0007669"/>
    <property type="project" value="UniProtKB-UniRule"/>
</dbReference>
<keyword evidence="14" id="KW-0251">Elongation factor</keyword>
<dbReference type="FunFam" id="3.30.70.870:FF:000004">
    <property type="entry name" value="Translation factor GUF1, mitochondrial"/>
    <property type="match status" value="1"/>
</dbReference>
<sequence length="609" mass="67526">MQIYYNNLHDITKIRNFSIIAHIDHGKSTLADRIIEFCKAVHDKQMQDQILDSMDIERERGITIKSQTVRLNYKAQDGQNYVLNLMDTPGHIDFAYEVSRCLSACDGSLLLVDTTQGVEAQTLANVYKAIDANHEIIPVLNKTDLPSSDINGTKAQIEEVIGLDTSNAVLTSGKTGAGVDNLLESIIKYIPAPSGNVEGQTKVLLVDAWYDQYLGVVMLISVREGVLKLRDKIKMLHNGSVHEVEKLGFFMPKRNEVNEIKAGEVGYMCANIRLVADCLVGDTIVLEKDTTTKPLPGFKKVQPVVFCGLYPSEPSGYVEMKTAVEKLALNDSSISYEVESSAALGFGLRCGFLGLLHMEIVQERLEREYDADLVTTAPSVVYKMYLNDGTVTEISNPATYPDPVLIREIEEPLAKVSIFTPGDYLGDIMKLCTDKRGSQIDLNYSSGNQRVMLVYKIPLAEIVLDFHDKLKSISKGYASFEWEIAEYVKSDVVKVSILLNGDSVDALSIITHRSRAEQRGRALCAKLRELIPRQMFAVPIQAAIGAKIIARETISAMRKDVTAKCYGGDISRKRKLLDKQKAGKKRMKMLGSVEVPQSAFLAVLKISDD</sequence>
<dbReference type="CDD" id="cd01890">
    <property type="entry name" value="LepA"/>
    <property type="match status" value="1"/>
</dbReference>
<dbReference type="InterPro" id="IPR031157">
    <property type="entry name" value="G_TR_CS"/>
</dbReference>
<accession>A0A5B8XJU1</accession>
<dbReference type="GO" id="GO:0005525">
    <property type="term" value="F:GTP binding"/>
    <property type="evidence" value="ECO:0007669"/>
    <property type="project" value="UniProtKB-UniRule"/>
</dbReference>
<dbReference type="HAMAP" id="MF_00071">
    <property type="entry name" value="LepA"/>
    <property type="match status" value="1"/>
</dbReference>
<dbReference type="InterPro" id="IPR035654">
    <property type="entry name" value="LepA_IV"/>
</dbReference>
<feature type="domain" description="Tr-type G" evidence="13">
    <location>
        <begin position="12"/>
        <end position="194"/>
    </location>
</feature>
<evidence type="ECO:0000313" key="15">
    <source>
        <dbReference type="Proteomes" id="UP000321934"/>
    </source>
</evidence>
<feature type="binding site" evidence="12">
    <location>
        <begin position="24"/>
        <end position="29"/>
    </location>
    <ligand>
        <name>GTP</name>
        <dbReference type="ChEBI" id="CHEBI:37565"/>
    </ligand>
</feature>
<evidence type="ECO:0000256" key="11">
    <source>
        <dbReference type="ARBA" id="ARBA00066744"/>
    </source>
</evidence>
<dbReference type="FunFam" id="3.30.70.2570:FF:000001">
    <property type="entry name" value="Translation factor GUF1, mitochondrial"/>
    <property type="match status" value="1"/>
</dbReference>
<dbReference type="InterPro" id="IPR000795">
    <property type="entry name" value="T_Tr_GTP-bd_dom"/>
</dbReference>
<evidence type="ECO:0000256" key="3">
    <source>
        <dbReference type="ARBA" id="ARBA00022741"/>
    </source>
</evidence>
<evidence type="ECO:0000256" key="2">
    <source>
        <dbReference type="ARBA" id="ARBA00022475"/>
    </source>
</evidence>
<dbReference type="InterPro" id="IPR027417">
    <property type="entry name" value="P-loop_NTPase"/>
</dbReference>
<dbReference type="PANTHER" id="PTHR43512:SF4">
    <property type="entry name" value="TRANSLATION FACTOR GUF1 HOMOLOG, CHLOROPLASTIC"/>
    <property type="match status" value="1"/>
</dbReference>
<dbReference type="InterPro" id="IPR006297">
    <property type="entry name" value="EF-4"/>
</dbReference>
<dbReference type="GO" id="GO:0043022">
    <property type="term" value="F:ribosome binding"/>
    <property type="evidence" value="ECO:0007669"/>
    <property type="project" value="UniProtKB-UniRule"/>
</dbReference>
<dbReference type="Gene3D" id="3.30.70.240">
    <property type="match status" value="1"/>
</dbReference>
<dbReference type="SUPFAM" id="SSF52540">
    <property type="entry name" value="P-loop containing nucleoside triphosphate hydrolases"/>
    <property type="match status" value="1"/>
</dbReference>
<dbReference type="EMBL" id="CP029077">
    <property type="protein sequence ID" value="QED23797.1"/>
    <property type="molecule type" value="Genomic_DNA"/>
</dbReference>
<dbReference type="SMART" id="SM00838">
    <property type="entry name" value="EFG_C"/>
    <property type="match status" value="1"/>
</dbReference>
<dbReference type="FunFam" id="2.40.30.10:FF:000015">
    <property type="entry name" value="Translation factor GUF1, mitochondrial"/>
    <property type="match status" value="1"/>
</dbReference>
<dbReference type="InterPro" id="IPR000640">
    <property type="entry name" value="EFG_V-like"/>
</dbReference>
<evidence type="ECO:0000256" key="9">
    <source>
        <dbReference type="ARBA" id="ARBA00057626"/>
    </source>
</evidence>
<comment type="function">
    <text evidence="9 12">Required for accurate and efficient protein synthesis under certain stress conditions. May act as a fidelity factor of the translation reaction, by catalyzing a one-codon backward translocation of tRNAs on improperly translocated ribosomes. Back-translocation proceeds from a post-translocation (POST) complex to a pre-translocation (PRE) complex, thus giving elongation factor G a second chance to translocate the tRNAs correctly. Binds to ribosomes in a GTP-dependent manner.</text>
</comment>
<dbReference type="CDD" id="cd03699">
    <property type="entry name" value="EF4_II"/>
    <property type="match status" value="1"/>
</dbReference>
<dbReference type="GO" id="GO:0005886">
    <property type="term" value="C:plasma membrane"/>
    <property type="evidence" value="ECO:0007669"/>
    <property type="project" value="UniProtKB-SubCell"/>
</dbReference>
<evidence type="ECO:0000259" key="13">
    <source>
        <dbReference type="PROSITE" id="PS51722"/>
    </source>
</evidence>
<comment type="caution">
    <text evidence="12">Lacks conserved residue(s) required for the propagation of feature annotation.</text>
</comment>
<dbReference type="InterPro" id="IPR038363">
    <property type="entry name" value="LepA_C_sf"/>
</dbReference>
<dbReference type="Pfam" id="PF00679">
    <property type="entry name" value="EFG_C"/>
    <property type="match status" value="1"/>
</dbReference>
<keyword evidence="5 12" id="KW-0648">Protein biosynthesis</keyword>
<dbReference type="Gene3D" id="3.30.70.2570">
    <property type="entry name" value="Elongation factor 4, C-terminal domain"/>
    <property type="match status" value="1"/>
</dbReference>
<keyword evidence="2 12" id="KW-1003">Cell membrane</keyword>
<evidence type="ECO:0000256" key="12">
    <source>
        <dbReference type="HAMAP-Rule" id="MF_00071"/>
    </source>
</evidence>
<evidence type="ECO:0000256" key="1">
    <source>
        <dbReference type="ARBA" id="ARBA00005454"/>
    </source>
</evidence>
<dbReference type="CDD" id="cd03709">
    <property type="entry name" value="lepA_C"/>
    <property type="match status" value="1"/>
</dbReference>
<evidence type="ECO:0000256" key="5">
    <source>
        <dbReference type="ARBA" id="ARBA00022917"/>
    </source>
</evidence>
<dbReference type="FunFam" id="3.30.70.240:FF:000007">
    <property type="entry name" value="Translation factor GUF1, mitochondrial"/>
    <property type="match status" value="1"/>
</dbReference>
<dbReference type="Pfam" id="PF00009">
    <property type="entry name" value="GTP_EFTU"/>
    <property type="match status" value="1"/>
</dbReference>
<evidence type="ECO:0000256" key="4">
    <source>
        <dbReference type="ARBA" id="ARBA00022801"/>
    </source>
</evidence>
<comment type="subcellular location">
    <subcellularLocation>
        <location evidence="12">Cell membrane</location>
        <topology evidence="12">Peripheral membrane protein</topology>
        <orientation evidence="12">Cytoplasmic side</orientation>
    </subcellularLocation>
</comment>
<dbReference type="Pfam" id="PF06421">
    <property type="entry name" value="LepA_C"/>
    <property type="match status" value="1"/>
</dbReference>
<dbReference type="NCBIfam" id="TIGR00231">
    <property type="entry name" value="small_GTP"/>
    <property type="match status" value="1"/>
</dbReference>
<dbReference type="GO" id="GO:0045727">
    <property type="term" value="P:positive regulation of translation"/>
    <property type="evidence" value="ECO:0007669"/>
    <property type="project" value="UniProtKB-UniRule"/>
</dbReference>
<dbReference type="PROSITE" id="PS51722">
    <property type="entry name" value="G_TR_2"/>
    <property type="match status" value="1"/>
</dbReference>
<dbReference type="FunFam" id="3.40.50.300:FF:000078">
    <property type="entry name" value="Elongation factor 4"/>
    <property type="match status" value="1"/>
</dbReference>
<dbReference type="Gene3D" id="2.40.30.10">
    <property type="entry name" value="Translation factors"/>
    <property type="match status" value="1"/>
</dbReference>
<dbReference type="CDD" id="cd16260">
    <property type="entry name" value="EF4_III"/>
    <property type="match status" value="1"/>
</dbReference>
<dbReference type="PRINTS" id="PR00315">
    <property type="entry name" value="ELONGATNFCT"/>
</dbReference>
<evidence type="ECO:0000256" key="8">
    <source>
        <dbReference type="ARBA" id="ARBA00050293"/>
    </source>
</evidence>
<evidence type="ECO:0000256" key="6">
    <source>
        <dbReference type="ARBA" id="ARBA00023134"/>
    </source>
</evidence>
<reference evidence="14 15" key="1">
    <citation type="journal article" date="2019" name="ISME J.">
        <title>Deianiraea, an extracellular bacterium associated with the ciliate Paramecium, suggests an alternative scenario for the evolution of Rickettsiales.</title>
        <authorList>
            <person name="Castelli M."/>
            <person name="Sabaneyeva E."/>
            <person name="Lanzoni O."/>
            <person name="Lebedeva N."/>
            <person name="Floriano A.M."/>
            <person name="Gaiarsa S."/>
            <person name="Benken K."/>
            <person name="Modeo L."/>
            <person name="Bandi C."/>
            <person name="Potekhin A."/>
            <person name="Sassera D."/>
            <person name="Petroni G."/>
        </authorList>
    </citation>
    <scope>NUCLEOTIDE SEQUENCE [LARGE SCALE GENOMIC DNA]</scope>
    <source>
        <strain evidence="14">CyL4-1</strain>
    </source>
</reference>
<comment type="catalytic activity">
    <reaction evidence="8 12">
        <text>GTP + H2O = GDP + phosphate + H(+)</text>
        <dbReference type="Rhea" id="RHEA:19669"/>
        <dbReference type="ChEBI" id="CHEBI:15377"/>
        <dbReference type="ChEBI" id="CHEBI:15378"/>
        <dbReference type="ChEBI" id="CHEBI:37565"/>
        <dbReference type="ChEBI" id="CHEBI:43474"/>
        <dbReference type="ChEBI" id="CHEBI:58189"/>
        <dbReference type="EC" id="3.6.5.n1"/>
    </reaction>
</comment>
<evidence type="ECO:0000256" key="7">
    <source>
        <dbReference type="ARBA" id="ARBA00023136"/>
    </source>
</evidence>
<keyword evidence="4 12" id="KW-0378">Hydrolase</keyword>
<protein>
    <recommendedName>
        <fullName evidence="11 12">Elongation factor 4</fullName>
        <shortName evidence="12">EF-4</shortName>
        <ecNumber evidence="11 12">3.6.5.n1</ecNumber>
    </recommendedName>
    <alternativeName>
        <fullName evidence="12">Ribosomal back-translocase LepA</fullName>
    </alternativeName>
</protein>
<dbReference type="InterPro" id="IPR035647">
    <property type="entry name" value="EFG_III/V"/>
</dbReference>
<organism evidence="14 15">
    <name type="scientific">Candidatus Deianiraea vastatrix</name>
    <dbReference type="NCBI Taxonomy" id="2163644"/>
    <lineage>
        <taxon>Bacteria</taxon>
        <taxon>Pseudomonadati</taxon>
        <taxon>Pseudomonadota</taxon>
        <taxon>Alphaproteobacteria</taxon>
        <taxon>Rickettsiales</taxon>
        <taxon>Candidatus Deianiraeaceae</taxon>
        <taxon>Candidatus Deianiraea</taxon>
    </lineage>
</organism>
<dbReference type="PANTHER" id="PTHR43512">
    <property type="entry name" value="TRANSLATION FACTOR GUF1-RELATED"/>
    <property type="match status" value="1"/>
</dbReference>
<dbReference type="NCBIfam" id="TIGR01393">
    <property type="entry name" value="lepA"/>
    <property type="match status" value="1"/>
</dbReference>
<keyword evidence="15" id="KW-1185">Reference proteome</keyword>